<comment type="similarity">
    <text evidence="1 2">Belongs to the peptidase M16 family.</text>
</comment>
<comment type="caution">
    <text evidence="5">The sequence shown here is derived from an EMBL/GenBank/DDBJ whole genome shotgun (WGS) entry which is preliminary data.</text>
</comment>
<evidence type="ECO:0000256" key="1">
    <source>
        <dbReference type="ARBA" id="ARBA00007261"/>
    </source>
</evidence>
<evidence type="ECO:0000259" key="3">
    <source>
        <dbReference type="Pfam" id="PF00675"/>
    </source>
</evidence>
<dbReference type="EMBL" id="JAHJDP010000032">
    <property type="protein sequence ID" value="MBU2690623.1"/>
    <property type="molecule type" value="Genomic_DNA"/>
</dbReference>
<feature type="domain" description="Peptidase M16 N-terminal" evidence="3">
    <location>
        <begin position="19"/>
        <end position="164"/>
    </location>
</feature>
<protein>
    <submittedName>
        <fullName evidence="5">Insulinase family protein</fullName>
    </submittedName>
</protein>
<dbReference type="SUPFAM" id="SSF63411">
    <property type="entry name" value="LuxS/MPP-like metallohydrolase"/>
    <property type="match status" value="2"/>
</dbReference>
<sequence>MALQEPRIARRVMPGGLTIVAEQVPASRSVALGVWIRCGSRHEASSSAGLTHFLEHMLFRGSRAHTSLALAKAMERIGGQVDACTGKESTAVYARIQPENLRRTLLLLAELVAYPSLEPNMVEVEKRVVLEEIRSYEDDPEEGVHDLMATLLWPDHPMGRPILGYERTVRSFQSEPIRRFHEMRYRGSNTIIVAAGDLNPEKFLDMTSEVFPLPPGGGRGREIQLTKIRRGSLHATHSLSQTHISLAARGPSYSDRRRYPIYLLNLILGAGSSSRLFQRIREREGLAYGIQSYVDSFEDTGAFGIYLSVDPRNLNRSFRLLMKELGKLRREGVKRWELSNAKEQMILVHLLSQESIADRMSRLALKELLYQGQPRDGKVVEKIRSITVDEVNQVAEQILNPARFCLVTRGPQDGNGIRIDDVDF</sequence>
<dbReference type="GO" id="GO:0046872">
    <property type="term" value="F:metal ion binding"/>
    <property type="evidence" value="ECO:0007669"/>
    <property type="project" value="InterPro"/>
</dbReference>
<proteinExistence type="inferred from homology"/>
<dbReference type="InterPro" id="IPR007863">
    <property type="entry name" value="Peptidase_M16_C"/>
</dbReference>
<dbReference type="PROSITE" id="PS00143">
    <property type="entry name" value="INSULINASE"/>
    <property type="match status" value="1"/>
</dbReference>
<dbReference type="GO" id="GO:0006508">
    <property type="term" value="P:proteolysis"/>
    <property type="evidence" value="ECO:0007669"/>
    <property type="project" value="InterPro"/>
</dbReference>
<dbReference type="InterPro" id="IPR011249">
    <property type="entry name" value="Metalloenz_LuxS/M16"/>
</dbReference>
<dbReference type="InterPro" id="IPR050361">
    <property type="entry name" value="MPP/UQCRC_Complex"/>
</dbReference>
<name>A0A948WC60_UNCEI</name>
<reference evidence="5" key="1">
    <citation type="submission" date="2021-05" db="EMBL/GenBank/DDBJ databases">
        <title>Energy efficiency and biological interactions define the core microbiome of deep oligotrophic groundwater.</title>
        <authorList>
            <person name="Mehrshad M."/>
            <person name="Lopez-Fernandez M."/>
            <person name="Bell E."/>
            <person name="Bernier-Latmani R."/>
            <person name="Bertilsson S."/>
            <person name="Dopson M."/>
        </authorList>
    </citation>
    <scope>NUCLEOTIDE SEQUENCE</scope>
    <source>
        <strain evidence="5">Modern_marine.mb.64</strain>
    </source>
</reference>
<dbReference type="Pfam" id="PF00675">
    <property type="entry name" value="Peptidase_M16"/>
    <property type="match status" value="1"/>
</dbReference>
<dbReference type="PANTHER" id="PTHR11851:SF49">
    <property type="entry name" value="MITOCHONDRIAL-PROCESSING PEPTIDASE SUBUNIT ALPHA"/>
    <property type="match status" value="1"/>
</dbReference>
<dbReference type="Pfam" id="PF05193">
    <property type="entry name" value="Peptidase_M16_C"/>
    <property type="match status" value="1"/>
</dbReference>
<dbReference type="AlphaFoldDB" id="A0A948WC60"/>
<evidence type="ECO:0000313" key="5">
    <source>
        <dbReference type="EMBL" id="MBU2690623.1"/>
    </source>
</evidence>
<dbReference type="PANTHER" id="PTHR11851">
    <property type="entry name" value="METALLOPROTEASE"/>
    <property type="match status" value="1"/>
</dbReference>
<dbReference type="GO" id="GO:0004222">
    <property type="term" value="F:metalloendopeptidase activity"/>
    <property type="evidence" value="ECO:0007669"/>
    <property type="project" value="InterPro"/>
</dbReference>
<dbReference type="InterPro" id="IPR001431">
    <property type="entry name" value="Pept_M16_Zn_BS"/>
</dbReference>
<organism evidence="5 6">
    <name type="scientific">Eiseniibacteriota bacterium</name>
    <dbReference type="NCBI Taxonomy" id="2212470"/>
    <lineage>
        <taxon>Bacteria</taxon>
        <taxon>Candidatus Eiseniibacteriota</taxon>
    </lineage>
</organism>
<feature type="domain" description="Peptidase M16 C-terminal" evidence="4">
    <location>
        <begin position="173"/>
        <end position="345"/>
    </location>
</feature>
<accession>A0A948WC60</accession>
<evidence type="ECO:0000256" key="2">
    <source>
        <dbReference type="RuleBase" id="RU004447"/>
    </source>
</evidence>
<evidence type="ECO:0000259" key="4">
    <source>
        <dbReference type="Pfam" id="PF05193"/>
    </source>
</evidence>
<dbReference type="Proteomes" id="UP000777784">
    <property type="component" value="Unassembled WGS sequence"/>
</dbReference>
<dbReference type="Gene3D" id="3.30.830.10">
    <property type="entry name" value="Metalloenzyme, LuxS/M16 peptidase-like"/>
    <property type="match status" value="2"/>
</dbReference>
<gene>
    <name evidence="5" type="ORF">KJ970_06805</name>
</gene>
<evidence type="ECO:0000313" key="6">
    <source>
        <dbReference type="Proteomes" id="UP000777784"/>
    </source>
</evidence>
<dbReference type="InterPro" id="IPR011765">
    <property type="entry name" value="Pept_M16_N"/>
</dbReference>